<feature type="transmembrane region" description="Helical" evidence="6">
    <location>
        <begin position="281"/>
        <end position="301"/>
    </location>
</feature>
<dbReference type="InterPro" id="IPR020846">
    <property type="entry name" value="MFS_dom"/>
</dbReference>
<evidence type="ECO:0000259" key="7">
    <source>
        <dbReference type="PROSITE" id="PS50850"/>
    </source>
</evidence>
<dbReference type="Proteomes" id="UP000195221">
    <property type="component" value="Unassembled WGS sequence"/>
</dbReference>
<feature type="transmembrane region" description="Helical" evidence="6">
    <location>
        <begin position="344"/>
        <end position="367"/>
    </location>
</feature>
<evidence type="ECO:0000256" key="5">
    <source>
        <dbReference type="ARBA" id="ARBA00023136"/>
    </source>
</evidence>
<dbReference type="InterPro" id="IPR036259">
    <property type="entry name" value="MFS_trans_sf"/>
</dbReference>
<proteinExistence type="predicted"/>
<gene>
    <name evidence="8" type="ORF">PAMC26577_18010</name>
</gene>
<dbReference type="GO" id="GO:0022857">
    <property type="term" value="F:transmembrane transporter activity"/>
    <property type="evidence" value="ECO:0007669"/>
    <property type="project" value="InterPro"/>
</dbReference>
<evidence type="ECO:0000256" key="1">
    <source>
        <dbReference type="ARBA" id="ARBA00004651"/>
    </source>
</evidence>
<comment type="caution">
    <text evidence="8">The sequence shown here is derived from an EMBL/GenBank/DDBJ whole genome shotgun (WGS) entry which is preliminary data.</text>
</comment>
<accession>A0A242MQG7</accession>
<dbReference type="PANTHER" id="PTHR43124">
    <property type="entry name" value="PURINE EFFLUX PUMP PBUE"/>
    <property type="match status" value="1"/>
</dbReference>
<keyword evidence="2" id="KW-1003">Cell membrane</keyword>
<feature type="transmembrane region" description="Helical" evidence="6">
    <location>
        <begin position="103"/>
        <end position="121"/>
    </location>
</feature>
<feature type="transmembrane region" description="Helical" evidence="6">
    <location>
        <begin position="161"/>
        <end position="183"/>
    </location>
</feature>
<evidence type="ECO:0000256" key="6">
    <source>
        <dbReference type="SAM" id="Phobius"/>
    </source>
</evidence>
<dbReference type="SUPFAM" id="SSF103473">
    <property type="entry name" value="MFS general substrate transporter"/>
    <property type="match status" value="1"/>
</dbReference>
<feature type="transmembrane region" description="Helical" evidence="6">
    <location>
        <begin position="248"/>
        <end position="269"/>
    </location>
</feature>
<evidence type="ECO:0000313" key="9">
    <source>
        <dbReference type="Proteomes" id="UP000195221"/>
    </source>
</evidence>
<feature type="domain" description="Major facilitator superfamily (MFS) profile" evidence="7">
    <location>
        <begin position="9"/>
        <end position="407"/>
    </location>
</feature>
<feature type="transmembrane region" description="Helical" evidence="6">
    <location>
        <begin position="79"/>
        <end position="97"/>
    </location>
</feature>
<evidence type="ECO:0000256" key="2">
    <source>
        <dbReference type="ARBA" id="ARBA00022475"/>
    </source>
</evidence>
<feature type="transmembrane region" description="Helical" evidence="6">
    <location>
        <begin position="7"/>
        <end position="26"/>
    </location>
</feature>
<dbReference type="InterPro" id="IPR011701">
    <property type="entry name" value="MFS"/>
</dbReference>
<keyword evidence="5 6" id="KW-0472">Membrane</keyword>
<reference evidence="8 9" key="1">
    <citation type="submission" date="2017-03" db="EMBL/GenBank/DDBJ databases">
        <title>Genome analysis of strain PAMC 26577.</title>
        <authorList>
            <person name="Oh H.-M."/>
            <person name="Yang J.-A."/>
        </authorList>
    </citation>
    <scope>NUCLEOTIDE SEQUENCE [LARGE SCALE GENOMIC DNA]</scope>
    <source>
        <strain evidence="8 9">PAMC 26577</strain>
    </source>
</reference>
<feature type="transmembrane region" description="Helical" evidence="6">
    <location>
        <begin position="307"/>
        <end position="332"/>
    </location>
</feature>
<sequence length="411" mass="43630">MTSSVRLRVFFLFSAGYFVSYVFRGVNLGFAPYITHDLGLSGADLGLLTSLYFLGFAAAQIPVGMLLDRFGPRRVTAGMLLFAALGIGVFGAARGIGGMMLGRLLIGVGVSVCMSAAFKALAQILPVAQLPMVNGFVMAVGGLGGVVVGSPLAWTLGVTDWRHICLGLVVMTLAVAAAIFLFAPEHRDDGHRKADMLTQFKGTWHILHSGAFWKIASFSVVTQGVFYAMQSLWIRPYLLDVMGLSAHYAAVLVSVLGIAMMIGCVSFGAAARSLAKRGITVYAFCGFGMGLFVLVQVLMLVRAPIPPALLIACYGIFGGTGILSYAVMAEYFPTHMIGRAHSTLTLVLFILIFGLQVGIGAMLSHWPVQAGHYPVGAHLSAWGVLIAMQIASAIWYVLPSSVLEKRGGVVS</sequence>
<dbReference type="Pfam" id="PF07690">
    <property type="entry name" value="MFS_1"/>
    <property type="match status" value="1"/>
</dbReference>
<comment type="subcellular location">
    <subcellularLocation>
        <location evidence="1">Cell membrane</location>
        <topology evidence="1">Multi-pass membrane protein</topology>
    </subcellularLocation>
</comment>
<evidence type="ECO:0000256" key="4">
    <source>
        <dbReference type="ARBA" id="ARBA00022989"/>
    </source>
</evidence>
<dbReference type="InterPro" id="IPR050189">
    <property type="entry name" value="MFS_Efflux_Transporters"/>
</dbReference>
<keyword evidence="4 6" id="KW-1133">Transmembrane helix</keyword>
<dbReference type="PANTHER" id="PTHR43124:SF3">
    <property type="entry name" value="CHLORAMPHENICOL EFFLUX PUMP RV0191"/>
    <property type="match status" value="1"/>
</dbReference>
<feature type="transmembrane region" description="Helical" evidence="6">
    <location>
        <begin position="204"/>
        <end position="228"/>
    </location>
</feature>
<dbReference type="GO" id="GO:0005886">
    <property type="term" value="C:plasma membrane"/>
    <property type="evidence" value="ECO:0007669"/>
    <property type="project" value="UniProtKB-SubCell"/>
</dbReference>
<evidence type="ECO:0000256" key="3">
    <source>
        <dbReference type="ARBA" id="ARBA00022692"/>
    </source>
</evidence>
<name>A0A242MQG7_CABSO</name>
<evidence type="ECO:0000313" key="8">
    <source>
        <dbReference type="EMBL" id="OTP73569.1"/>
    </source>
</evidence>
<dbReference type="PROSITE" id="PS50850">
    <property type="entry name" value="MFS"/>
    <property type="match status" value="1"/>
</dbReference>
<keyword evidence="3 6" id="KW-0812">Transmembrane</keyword>
<feature type="transmembrane region" description="Helical" evidence="6">
    <location>
        <begin position="133"/>
        <end position="155"/>
    </location>
</feature>
<dbReference type="RefSeq" id="WP_075357134.1">
    <property type="nucleotide sequence ID" value="NZ_MSRG01000003.1"/>
</dbReference>
<dbReference type="EMBL" id="NBTZ01000077">
    <property type="protein sequence ID" value="OTP73569.1"/>
    <property type="molecule type" value="Genomic_DNA"/>
</dbReference>
<organism evidence="8 9">
    <name type="scientific">Caballeronia sordidicola</name>
    <name type="common">Burkholderia sordidicola</name>
    <dbReference type="NCBI Taxonomy" id="196367"/>
    <lineage>
        <taxon>Bacteria</taxon>
        <taxon>Pseudomonadati</taxon>
        <taxon>Pseudomonadota</taxon>
        <taxon>Betaproteobacteria</taxon>
        <taxon>Burkholderiales</taxon>
        <taxon>Burkholderiaceae</taxon>
        <taxon>Caballeronia</taxon>
    </lineage>
</organism>
<feature type="transmembrane region" description="Helical" evidence="6">
    <location>
        <begin position="379"/>
        <end position="398"/>
    </location>
</feature>
<protein>
    <submittedName>
        <fullName evidence="8">Major facilitator family transporter</fullName>
    </submittedName>
</protein>
<feature type="transmembrane region" description="Helical" evidence="6">
    <location>
        <begin position="46"/>
        <end position="67"/>
    </location>
</feature>
<dbReference type="AlphaFoldDB" id="A0A242MQG7"/>
<dbReference type="Gene3D" id="1.20.1250.20">
    <property type="entry name" value="MFS general substrate transporter like domains"/>
    <property type="match status" value="2"/>
</dbReference>